<dbReference type="AlphaFoldDB" id="A0A0K2V3V4"/>
<feature type="non-terminal residue" evidence="1">
    <location>
        <position position="1"/>
    </location>
</feature>
<sequence>ICEIDLWVSSYYHAIFEIRPYLKRTKTQFPFLKFVEKSFMI</sequence>
<proteinExistence type="predicted"/>
<reference evidence="1" key="1">
    <citation type="submission" date="2014-05" db="EMBL/GenBank/DDBJ databases">
        <authorList>
            <person name="Chronopoulou M."/>
        </authorList>
    </citation>
    <scope>NUCLEOTIDE SEQUENCE</scope>
    <source>
        <tissue evidence="1">Whole organism</tissue>
    </source>
</reference>
<evidence type="ECO:0000313" key="1">
    <source>
        <dbReference type="EMBL" id="CDW45228.1"/>
    </source>
</evidence>
<name>A0A0K2V3V4_LEPSM</name>
<organism evidence="1">
    <name type="scientific">Lepeophtheirus salmonis</name>
    <name type="common">Salmon louse</name>
    <name type="synonym">Caligus salmonis</name>
    <dbReference type="NCBI Taxonomy" id="72036"/>
    <lineage>
        <taxon>Eukaryota</taxon>
        <taxon>Metazoa</taxon>
        <taxon>Ecdysozoa</taxon>
        <taxon>Arthropoda</taxon>
        <taxon>Crustacea</taxon>
        <taxon>Multicrustacea</taxon>
        <taxon>Hexanauplia</taxon>
        <taxon>Copepoda</taxon>
        <taxon>Siphonostomatoida</taxon>
        <taxon>Caligidae</taxon>
        <taxon>Lepeophtheirus</taxon>
    </lineage>
</organism>
<protein>
    <submittedName>
        <fullName evidence="1">Uncharacterized protein</fullName>
    </submittedName>
</protein>
<dbReference type="EMBL" id="HACA01027867">
    <property type="protein sequence ID" value="CDW45228.1"/>
    <property type="molecule type" value="Transcribed_RNA"/>
</dbReference>
<dbReference type="EMBL" id="HACA01027865">
    <property type="protein sequence ID" value="CDW45226.1"/>
    <property type="molecule type" value="Transcribed_RNA"/>
</dbReference>
<accession>A0A0K2V3V4</accession>